<organism evidence="4 5">
    <name type="scientific">Elysia marginata</name>
    <dbReference type="NCBI Taxonomy" id="1093978"/>
    <lineage>
        <taxon>Eukaryota</taxon>
        <taxon>Metazoa</taxon>
        <taxon>Spiralia</taxon>
        <taxon>Lophotrochozoa</taxon>
        <taxon>Mollusca</taxon>
        <taxon>Gastropoda</taxon>
        <taxon>Heterobranchia</taxon>
        <taxon>Euthyneura</taxon>
        <taxon>Panpulmonata</taxon>
        <taxon>Sacoglossa</taxon>
        <taxon>Placobranchoidea</taxon>
        <taxon>Plakobranchidae</taxon>
        <taxon>Elysia</taxon>
    </lineage>
</organism>
<feature type="compositionally biased region" description="Basic and acidic residues" evidence="2">
    <location>
        <begin position="450"/>
        <end position="462"/>
    </location>
</feature>
<dbReference type="SUPFAM" id="SSF48350">
    <property type="entry name" value="GTPase activation domain, GAP"/>
    <property type="match status" value="1"/>
</dbReference>
<feature type="region of interest" description="Disordered" evidence="2">
    <location>
        <begin position="943"/>
        <end position="984"/>
    </location>
</feature>
<dbReference type="PANTHER" id="PTHR15904">
    <property type="entry name" value="FAM13"/>
    <property type="match status" value="1"/>
</dbReference>
<dbReference type="Gene3D" id="1.10.555.10">
    <property type="entry name" value="Rho GTPase activation protein"/>
    <property type="match status" value="1"/>
</dbReference>
<protein>
    <submittedName>
        <fullName evidence="4">Protein FAM13A</fullName>
    </submittedName>
</protein>
<dbReference type="Pfam" id="PF00620">
    <property type="entry name" value="RhoGAP"/>
    <property type="match status" value="1"/>
</dbReference>
<dbReference type="Proteomes" id="UP000762676">
    <property type="component" value="Unassembled WGS sequence"/>
</dbReference>
<comment type="similarity">
    <text evidence="1">Belongs to the FAM13 family.</text>
</comment>
<feature type="compositionally biased region" description="Low complexity" evidence="2">
    <location>
        <begin position="288"/>
        <end position="297"/>
    </location>
</feature>
<feature type="compositionally biased region" description="Low complexity" evidence="2">
    <location>
        <begin position="470"/>
        <end position="483"/>
    </location>
</feature>
<sequence>MERIKNLISPRARRKKLEHAATEGAGDTACTRKGARTFGVSLDQLVARLPLTEIQAGPRVPFVVRRICEFIYKHGLDNMGLFRVSGSVRVVERLRLQFELTGDVDLEGENDVAATAGLLRVFLRDLPDTLVPEKLTQRFFNIVQGYADKTVILEELKRALELLPEESYNVLKYISSLLVVVAENEAENKMTAYSLAILFGPNVFRYELTSEMGGLRDMDSSKEVMQLFISHYDTLFAEDDEPSPKQFWERTNKRRSPPPRPPPPKVQSMPSFQTPSLDSPDSGPPIGLTLSSSTSSLDYRPVPSPRKIKNVLENSRSLEFDERDTSNLTVNSNSIPLFSPREDLDHNRAISPFTLESETHSIIESPMITARTNEFVEKTIVQTISEHIFGSMDFNQNSGPHSVQWTSLWPNPDRPWQQKLRPVRESMVQRRHDFNGVERAEILTGAGTCSRDKENQGGRELMEGYSGAFNSSPTLGSSNNSSSLHVKDLEVSSPTSNTRTSGNAKAPARRNEDRALTPQSLSVLNSQESSIPEGSVQSPGTAFPMHSSNGIVERSPTNGIKLFIPPLDFSTLHEHVDGTEPIPVSKGQFDTQIWIKTNQLAEPGETNVAVISPRSHKLKKRNGPESVLTAPLSVDIEAPMSPSANSNCGLFRASTNTDIPPSPPIHQDIYKKHSDDDCSYRLRQLTKKISGLKKKIKSFEEAFELQHGYKPSQGERAAQPDVRKYMNELSKARKDLKRLKETTEKGNRSRHNSGASSSGVEPSPPATPNIASTLELILHCLLEKRKEAGRPEELLLMSREQVHDEKLAVQRALLHFEGLHGRPSTREEKDLMRPLYDRYRSVKRMLAKPVSPRNSLELQTVPEDKMIEIPRFLTQRNTIRIPTALDADGGDVGNSLDSNNGVISGRTAWGSHTPSTPTSGGEFGLVTQDLGLLREIEEEVTALRVPANLREEEEEEEDEDGGSGRPEDTGGGGAGSEDSGGGEANLHELSLSELHTEIELSRGKKKRLRRVLKDFEEEFLDMHGRKVQKEDRYPLQSEYSQYKKVKARLRLLEALVLKHHE</sequence>
<dbReference type="CDD" id="cd00159">
    <property type="entry name" value="RhoGAP"/>
    <property type="match status" value="1"/>
</dbReference>
<feature type="domain" description="Rho-GAP" evidence="3">
    <location>
        <begin position="40"/>
        <end position="236"/>
    </location>
</feature>
<dbReference type="PROSITE" id="PS50238">
    <property type="entry name" value="RHOGAP"/>
    <property type="match status" value="1"/>
</dbReference>
<dbReference type="Pfam" id="PF26116">
    <property type="entry name" value="FAM13A"/>
    <property type="match status" value="1"/>
</dbReference>
<feature type="region of interest" description="Disordered" evidence="2">
    <location>
        <begin position="445"/>
        <end position="543"/>
    </location>
</feature>
<evidence type="ECO:0000259" key="3">
    <source>
        <dbReference type="PROSITE" id="PS50238"/>
    </source>
</evidence>
<feature type="region of interest" description="Disordered" evidence="2">
    <location>
        <begin position="731"/>
        <end position="768"/>
    </location>
</feature>
<dbReference type="InterPro" id="IPR008936">
    <property type="entry name" value="Rho_GTPase_activation_prot"/>
</dbReference>
<feature type="region of interest" description="Disordered" evidence="2">
    <location>
        <begin position="241"/>
        <end position="305"/>
    </location>
</feature>
<evidence type="ECO:0000256" key="2">
    <source>
        <dbReference type="SAM" id="MobiDB-lite"/>
    </source>
</evidence>
<feature type="compositionally biased region" description="Polar residues" evidence="2">
    <location>
        <begin position="517"/>
        <end position="543"/>
    </location>
</feature>
<name>A0AAV4FZJ3_9GAST</name>
<dbReference type="EMBL" id="BMAT01001010">
    <property type="protein sequence ID" value="GFR78150.1"/>
    <property type="molecule type" value="Genomic_DNA"/>
</dbReference>
<feature type="compositionally biased region" description="Polar residues" evidence="2">
    <location>
        <begin position="268"/>
        <end position="279"/>
    </location>
</feature>
<feature type="compositionally biased region" description="Basic and acidic residues" evidence="2">
    <location>
        <begin position="731"/>
        <end position="747"/>
    </location>
</feature>
<evidence type="ECO:0000256" key="1">
    <source>
        <dbReference type="ARBA" id="ARBA00007549"/>
    </source>
</evidence>
<dbReference type="SMART" id="SM00324">
    <property type="entry name" value="RhoGAP"/>
    <property type="match status" value="1"/>
</dbReference>
<reference evidence="4 5" key="1">
    <citation type="journal article" date="2021" name="Elife">
        <title>Chloroplast acquisition without the gene transfer in kleptoplastic sea slugs, Plakobranchus ocellatus.</title>
        <authorList>
            <person name="Maeda T."/>
            <person name="Takahashi S."/>
            <person name="Yoshida T."/>
            <person name="Shimamura S."/>
            <person name="Takaki Y."/>
            <person name="Nagai Y."/>
            <person name="Toyoda A."/>
            <person name="Suzuki Y."/>
            <person name="Arimoto A."/>
            <person name="Ishii H."/>
            <person name="Satoh N."/>
            <person name="Nishiyama T."/>
            <person name="Hasebe M."/>
            <person name="Maruyama T."/>
            <person name="Minagawa J."/>
            <person name="Obokata J."/>
            <person name="Shigenobu S."/>
        </authorList>
    </citation>
    <scope>NUCLEOTIDE SEQUENCE [LARGE SCALE GENOMIC DNA]</scope>
</reference>
<accession>A0AAV4FZJ3</accession>
<keyword evidence="5" id="KW-1185">Reference proteome</keyword>
<feature type="compositionally biased region" description="Polar residues" evidence="2">
    <location>
        <begin position="492"/>
        <end position="503"/>
    </location>
</feature>
<feature type="compositionally biased region" description="Acidic residues" evidence="2">
    <location>
        <begin position="951"/>
        <end position="961"/>
    </location>
</feature>
<proteinExistence type="inferred from homology"/>
<dbReference type="PANTHER" id="PTHR15904:SF17">
    <property type="entry name" value="RHO-GAP DOMAIN-CONTAINING PROTEIN"/>
    <property type="match status" value="1"/>
</dbReference>
<dbReference type="InterPro" id="IPR000198">
    <property type="entry name" value="RhoGAP_dom"/>
</dbReference>
<evidence type="ECO:0000313" key="4">
    <source>
        <dbReference type="EMBL" id="GFR78150.1"/>
    </source>
</evidence>
<evidence type="ECO:0000313" key="5">
    <source>
        <dbReference type="Proteomes" id="UP000762676"/>
    </source>
</evidence>
<dbReference type="InterPro" id="IPR059029">
    <property type="entry name" value="FAM13A_dom"/>
</dbReference>
<feature type="compositionally biased region" description="Gly residues" evidence="2">
    <location>
        <begin position="969"/>
        <end position="983"/>
    </location>
</feature>
<dbReference type="InterPro" id="IPR039102">
    <property type="entry name" value="FAM13"/>
</dbReference>
<dbReference type="AlphaFoldDB" id="A0AAV4FZJ3"/>
<dbReference type="GO" id="GO:0007165">
    <property type="term" value="P:signal transduction"/>
    <property type="evidence" value="ECO:0007669"/>
    <property type="project" value="InterPro"/>
</dbReference>
<comment type="caution">
    <text evidence="4">The sequence shown here is derived from an EMBL/GenBank/DDBJ whole genome shotgun (WGS) entry which is preliminary data.</text>
</comment>
<gene>
    <name evidence="4" type="ORF">ElyMa_000526500</name>
</gene>